<reference evidence="3" key="1">
    <citation type="journal article" date="2023" name="Plant J.">
        <title>Genome sequences and population genomics provide insights into the demographic history, inbreeding, and mutation load of two 'living fossil' tree species of Dipteronia.</title>
        <authorList>
            <person name="Feng Y."/>
            <person name="Comes H.P."/>
            <person name="Chen J."/>
            <person name="Zhu S."/>
            <person name="Lu R."/>
            <person name="Zhang X."/>
            <person name="Li P."/>
            <person name="Qiu J."/>
            <person name="Olsen K.M."/>
            <person name="Qiu Y."/>
        </authorList>
    </citation>
    <scope>NUCLEOTIDE SEQUENCE</scope>
    <source>
        <strain evidence="3">KIB01</strain>
    </source>
</reference>
<sequence>MNVGWSENLRAARLFTVSELWKGIRKDEQNWKQKSRVKWLKNGDRNSKFFHILANDRKRKNFILDISIDGVVCSEPQDLRRGIVDFFKCHFEQVSWSRPSIENIDLKKLGEWESASLEVAFSLEEVWEAVRNCDGDKAPGPDCLNFNFNFIKANWEAIKEDIMDFFFKFHNDGSLVKELNYTFITLIPKVSKSTSMGDFRPINLVGSMYKVVAKVLNNLIKKVMTSIVGENQMAFIKDRQILDSFVTAEEIIHKWRKGGDGGLLVKLDFEKAYDSVDHFFLEEMLVKMGFGLKWRNWIKGCIFTPKMSILINGSPTILFEGIVVQKDVEDTVAWKFSSSGLFFVSSFRNKLEDFTERCVDPKKRKNQATEAWVLPRGNVLKLNVDGSSLGNPGSAVNAIHKAVELCCSAQLCCGQEIVFESDSKVVVSWINGNGIGNFSLVHFIYDIRSNLNLLEGELLVVWAGPACYFQFKKSRVISDRNFCSEVLDSYPSLVRSSSFHVIFTIKFVSCGPPPATTITDNYSINCKLRRQQEDFDGNQKISTNSTAPTSKREQLDDSRNTQVVRSNRLSGEDNELVVVVLMVKLKKLLKTPESDWYKGTITRHNHIETLKHLEAYLKIVRKRQHMFPEVYQQNVNIIDPYLYSYMVNWWDKLMPARTRDKPFLEWPVLSYKWTDEQLAWASGNNEDGCRPWKEVNTV</sequence>
<feature type="compositionally biased region" description="Basic and acidic residues" evidence="1">
    <location>
        <begin position="550"/>
        <end position="559"/>
    </location>
</feature>
<dbReference type="InterPro" id="IPR000477">
    <property type="entry name" value="RT_dom"/>
</dbReference>
<name>A0AAD9X950_9ROSI</name>
<evidence type="ECO:0000256" key="1">
    <source>
        <dbReference type="SAM" id="MobiDB-lite"/>
    </source>
</evidence>
<evidence type="ECO:0000313" key="4">
    <source>
        <dbReference type="Proteomes" id="UP001280121"/>
    </source>
</evidence>
<dbReference type="Proteomes" id="UP001280121">
    <property type="component" value="Unassembled WGS sequence"/>
</dbReference>
<evidence type="ECO:0000259" key="2">
    <source>
        <dbReference type="Pfam" id="PF00078"/>
    </source>
</evidence>
<evidence type="ECO:0000313" key="3">
    <source>
        <dbReference type="EMBL" id="KAK2655027.1"/>
    </source>
</evidence>
<feature type="domain" description="Reverse transcriptase" evidence="2">
    <location>
        <begin position="188"/>
        <end position="309"/>
    </location>
</feature>
<accession>A0AAD9X950</accession>
<dbReference type="EMBL" id="JANJYI010000003">
    <property type="protein sequence ID" value="KAK2655027.1"/>
    <property type="molecule type" value="Genomic_DNA"/>
</dbReference>
<feature type="region of interest" description="Disordered" evidence="1">
    <location>
        <begin position="537"/>
        <end position="566"/>
    </location>
</feature>
<dbReference type="InterPro" id="IPR043502">
    <property type="entry name" value="DNA/RNA_pol_sf"/>
</dbReference>
<dbReference type="InterPro" id="IPR052343">
    <property type="entry name" value="Retrotransposon-Effector_Assoc"/>
</dbReference>
<organism evidence="3 4">
    <name type="scientific">Dipteronia dyeriana</name>
    <dbReference type="NCBI Taxonomy" id="168575"/>
    <lineage>
        <taxon>Eukaryota</taxon>
        <taxon>Viridiplantae</taxon>
        <taxon>Streptophyta</taxon>
        <taxon>Embryophyta</taxon>
        <taxon>Tracheophyta</taxon>
        <taxon>Spermatophyta</taxon>
        <taxon>Magnoliopsida</taxon>
        <taxon>eudicotyledons</taxon>
        <taxon>Gunneridae</taxon>
        <taxon>Pentapetalae</taxon>
        <taxon>rosids</taxon>
        <taxon>malvids</taxon>
        <taxon>Sapindales</taxon>
        <taxon>Sapindaceae</taxon>
        <taxon>Hippocastanoideae</taxon>
        <taxon>Acereae</taxon>
        <taxon>Dipteronia</taxon>
    </lineage>
</organism>
<comment type="caution">
    <text evidence="3">The sequence shown here is derived from an EMBL/GenBank/DDBJ whole genome shotgun (WGS) entry which is preliminary data.</text>
</comment>
<dbReference type="AlphaFoldDB" id="A0AAD9X950"/>
<dbReference type="CDD" id="cd01650">
    <property type="entry name" value="RT_nLTR_like"/>
    <property type="match status" value="1"/>
</dbReference>
<protein>
    <recommendedName>
        <fullName evidence="2">Reverse transcriptase domain-containing protein</fullName>
    </recommendedName>
</protein>
<dbReference type="Pfam" id="PF00078">
    <property type="entry name" value="RVT_1"/>
    <property type="match status" value="1"/>
</dbReference>
<dbReference type="PANTHER" id="PTHR46890:SF50">
    <property type="entry name" value="RNA-DIRECTED DNA POLYMERASE, EUKARYOTA, REVERSE TRANSCRIPTASE ZINC-BINDING DOMAIN PROTEIN-RELATED"/>
    <property type="match status" value="1"/>
</dbReference>
<keyword evidence="4" id="KW-1185">Reference proteome</keyword>
<dbReference type="SUPFAM" id="SSF56672">
    <property type="entry name" value="DNA/RNA polymerases"/>
    <property type="match status" value="1"/>
</dbReference>
<dbReference type="PANTHER" id="PTHR46890">
    <property type="entry name" value="NON-LTR RETROLELEMENT REVERSE TRANSCRIPTASE-LIKE PROTEIN-RELATED"/>
    <property type="match status" value="1"/>
</dbReference>
<feature type="compositionally biased region" description="Polar residues" evidence="1">
    <location>
        <begin position="539"/>
        <end position="549"/>
    </location>
</feature>
<proteinExistence type="predicted"/>
<gene>
    <name evidence="3" type="ORF">Ddye_008079</name>
</gene>